<accession>A0A2P2Q9J6</accession>
<dbReference type="AlphaFoldDB" id="A0A2P2Q9J6"/>
<proteinExistence type="predicted"/>
<reference evidence="1" key="1">
    <citation type="submission" date="2018-02" db="EMBL/GenBank/DDBJ databases">
        <title>Rhizophora mucronata_Transcriptome.</title>
        <authorList>
            <person name="Meera S.P."/>
            <person name="Sreeshan A."/>
            <person name="Augustine A."/>
        </authorList>
    </citation>
    <scope>NUCLEOTIDE SEQUENCE</scope>
    <source>
        <tissue evidence="1">Leaf</tissue>
    </source>
</reference>
<protein>
    <submittedName>
        <fullName evidence="1">Uncharacterized protein</fullName>
    </submittedName>
</protein>
<dbReference type="EMBL" id="GGEC01083177">
    <property type="protein sequence ID" value="MBX63661.1"/>
    <property type="molecule type" value="Transcribed_RNA"/>
</dbReference>
<sequence>MGEGSTNWTRRTGAHKDRWCSMQMGKVVVTHSTAV</sequence>
<evidence type="ECO:0000313" key="1">
    <source>
        <dbReference type="EMBL" id="MBX63661.1"/>
    </source>
</evidence>
<organism evidence="1">
    <name type="scientific">Rhizophora mucronata</name>
    <name type="common">Asiatic mangrove</name>
    <dbReference type="NCBI Taxonomy" id="61149"/>
    <lineage>
        <taxon>Eukaryota</taxon>
        <taxon>Viridiplantae</taxon>
        <taxon>Streptophyta</taxon>
        <taxon>Embryophyta</taxon>
        <taxon>Tracheophyta</taxon>
        <taxon>Spermatophyta</taxon>
        <taxon>Magnoliopsida</taxon>
        <taxon>eudicotyledons</taxon>
        <taxon>Gunneridae</taxon>
        <taxon>Pentapetalae</taxon>
        <taxon>rosids</taxon>
        <taxon>fabids</taxon>
        <taxon>Malpighiales</taxon>
        <taxon>Rhizophoraceae</taxon>
        <taxon>Rhizophora</taxon>
    </lineage>
</organism>
<name>A0A2P2Q9J6_RHIMU</name>